<evidence type="ECO:0000313" key="2">
    <source>
        <dbReference type="Proteomes" id="UP000829398"/>
    </source>
</evidence>
<accession>A0ACB8IWM3</accession>
<keyword evidence="2" id="KW-1185">Reference proteome</keyword>
<dbReference type="Proteomes" id="UP000829398">
    <property type="component" value="Chromosome 8"/>
</dbReference>
<organism evidence="1 2">
    <name type="scientific">Citrus sinensis</name>
    <name type="common">Sweet orange</name>
    <name type="synonym">Citrus aurantium var. sinensis</name>
    <dbReference type="NCBI Taxonomy" id="2711"/>
    <lineage>
        <taxon>Eukaryota</taxon>
        <taxon>Viridiplantae</taxon>
        <taxon>Streptophyta</taxon>
        <taxon>Embryophyta</taxon>
        <taxon>Tracheophyta</taxon>
        <taxon>Spermatophyta</taxon>
        <taxon>Magnoliopsida</taxon>
        <taxon>eudicotyledons</taxon>
        <taxon>Gunneridae</taxon>
        <taxon>Pentapetalae</taxon>
        <taxon>rosids</taxon>
        <taxon>malvids</taxon>
        <taxon>Sapindales</taxon>
        <taxon>Rutaceae</taxon>
        <taxon>Aurantioideae</taxon>
        <taxon>Citrus</taxon>
    </lineage>
</organism>
<evidence type="ECO:0000313" key="1">
    <source>
        <dbReference type="EMBL" id="KAH9701522.1"/>
    </source>
</evidence>
<reference evidence="2" key="1">
    <citation type="journal article" date="2023" name="Hortic. Res.">
        <title>A chromosome-level phased genome enabling allele-level studies in sweet orange: a case study on citrus Huanglongbing tolerance.</title>
        <authorList>
            <person name="Wu B."/>
            <person name="Yu Q."/>
            <person name="Deng Z."/>
            <person name="Duan Y."/>
            <person name="Luo F."/>
            <person name="Gmitter F. Jr."/>
        </authorList>
    </citation>
    <scope>NUCLEOTIDE SEQUENCE [LARGE SCALE GENOMIC DNA]</scope>
    <source>
        <strain evidence="2">cv. Valencia</strain>
    </source>
</reference>
<name>A0ACB8IWM3_CITSI</name>
<sequence>MGLCCPSPLGARLGFHWSNIHNQNGRESRLRMSPYGRQLLASVRVDARFWLSSFYDQGLCSINFTTTRRSPRKASSPEVPAHTDKSEYAGCFPCANPPTLKSDMKEIGLVDDVLMDEQDIPAPAPLLPGSYRTHLLADFCHQTSAHHVWSRRRKRYTSQESSDFQEQATNIFAFFGKLGASDALPFLRWMDIGGNERLMRKTAKEFDIVLQEWLDEHTMKRVSGQVKGDEDFMYVMLSLLDDNAELLPDRDSDSVIKATCLGLCSINFTTTRISPREASSPEVPAHTDRSEYAGCFPGANSPTLKSDMKEIGLADDVLVDEQDIPALVPLLPGSYRTHLLADFCHQTSAHHVWSRRNSSRSRVWEELCKLQPERFLTTHNDVDVRGQNFELIPFGSGRRICSGISFTLQVMQLILASLLHGFDFATPSNEPVVMEEAKSFAYAKAAPLEVLLTPRLSAFLYDY</sequence>
<gene>
    <name evidence="1" type="ORF">KPL71_025035</name>
</gene>
<protein>
    <submittedName>
        <fullName evidence="1">Cytochrome P450 82C3</fullName>
    </submittedName>
</protein>
<dbReference type="EMBL" id="CM039177">
    <property type="protein sequence ID" value="KAH9701522.1"/>
    <property type="molecule type" value="Genomic_DNA"/>
</dbReference>
<proteinExistence type="predicted"/>
<comment type="caution">
    <text evidence="1">The sequence shown here is derived from an EMBL/GenBank/DDBJ whole genome shotgun (WGS) entry which is preliminary data.</text>
</comment>